<keyword evidence="2" id="KW-0238">DNA-binding</keyword>
<organism evidence="2 3">
    <name type="scientific">Allocatelliglobosispora scoriae</name>
    <dbReference type="NCBI Taxonomy" id="643052"/>
    <lineage>
        <taxon>Bacteria</taxon>
        <taxon>Bacillati</taxon>
        <taxon>Actinomycetota</taxon>
        <taxon>Actinomycetes</taxon>
        <taxon>Micromonosporales</taxon>
        <taxon>Micromonosporaceae</taxon>
        <taxon>Allocatelliglobosispora</taxon>
    </lineage>
</organism>
<evidence type="ECO:0000256" key="1">
    <source>
        <dbReference type="SAM" id="MobiDB-lite"/>
    </source>
</evidence>
<dbReference type="RefSeq" id="WP_184845560.1">
    <property type="nucleotide sequence ID" value="NZ_JACHMN010000003.1"/>
</dbReference>
<accession>A0A841C1T9</accession>
<evidence type="ECO:0000313" key="2">
    <source>
        <dbReference type="EMBL" id="MBB5873895.1"/>
    </source>
</evidence>
<keyword evidence="3" id="KW-1185">Reference proteome</keyword>
<comment type="caution">
    <text evidence="2">The sequence shown here is derived from an EMBL/GenBank/DDBJ whole genome shotgun (WGS) entry which is preliminary data.</text>
</comment>
<dbReference type="Gene3D" id="2.20.140.10">
    <property type="entry name" value="WGR domain"/>
    <property type="match status" value="1"/>
</dbReference>
<dbReference type="Proteomes" id="UP000587527">
    <property type="component" value="Unassembled WGS sequence"/>
</dbReference>
<protein>
    <submittedName>
        <fullName evidence="2">Putative DNA-binding WGR domain protein</fullName>
    </submittedName>
</protein>
<proteinExistence type="predicted"/>
<reference evidence="2 3" key="1">
    <citation type="submission" date="2020-08" db="EMBL/GenBank/DDBJ databases">
        <title>Sequencing the genomes of 1000 actinobacteria strains.</title>
        <authorList>
            <person name="Klenk H.-P."/>
        </authorList>
    </citation>
    <scope>NUCLEOTIDE SEQUENCE [LARGE SCALE GENOMIC DNA]</scope>
    <source>
        <strain evidence="2 3">DSM 45362</strain>
    </source>
</reference>
<gene>
    <name evidence="2" type="ORF">F4553_007329</name>
</gene>
<sequence length="1437" mass="154308">MLSRFYGLTVTAETAAAVSEGLTTPDVDDLVEAHLATNYAYFGAIDKTLAGFVVLDDEGDNYTLLDLRGDGRIWWQDHETRELYARFDTLADWTAFRDEVGQGGDESELRDAYQGGLGNGVESVGPSTSELAERYQWLVWLLAQPMRDRQGRVTQDDDQLVRSAMGHLRSVFPTIAAEVKAFEAELPLTADDPHLAVYWLLHTAMLGRVELRSRLTQQVGGVGVPLVVAFRGVFGDLPAAGDVAVVPGFRARRSLAVLYAGAEGPTEQAGVALASLEMAPEVLPLVKVEQIRAGLAGGDLADADARAVGERLAVGLGRSVLLATLDERSGAAASAHADDTARHSTASTESWPWVMHTLWQLHPLMRDGDALADAVRPLLAADPHHRRILLLALHAQELAGREIFTAPAELTAAARVAEASAAVLQRLTAEPAARAEVTDPELRRVIARRVLFRSGLEDYPAEVMSWAVHEVLASDDPDRGELIARGLARLPDDEHGSVVDSLAAGIDSAEHPHVAVLLGLLGAAAEPDEADFLATMNAEDQSDRLLHALAPVAHEPAVFDALMRLAELPAGRSVIDPLWSELFNPFTRETFIVPRLAPEQAVRAAQAMIDTKLSHPNIHARNAAGHQLYRFHHAGAESFLINALEVYADRYAAGVKGGGRVLDHGQNEDTLIEDVVANLYAAVRGLGTPGARAALVERLFTERRSYWRMGNAFGEVFGAETEAQVLDRLRERRDGQAAGCYAFALADFVKQAAPKVTLLAELVTWPVPEPVVDRRFFKYALVVGVEAALAAQRFDLVRAGHALAESIAEPALEPDNHARGTSWSNPLDEPATAKLLLAVVTGAADAKRRKLLDRGAADRRADRPRLAISDRDLGVIAGAVVAHRVLHDRQSGEAWFLDPDGGLHRFDGFEIAPLTFTPRPVGHGRMAEFLAGTTGISERALCWDAKAEHFTEVIRFDDRVTVTFGRDNSAGTQLGLVFPAVAGAADAFARLVASAVADGMAQTTPWYVPGRGAVQRSYYTPLPDGGYNSDGRSYLTLFDRRIDRDSPPFATQAEAVAAHQDAEFTAMRDRNASLGCLEWTSRIRVPEDMMLAEWLRDRVRDDSRDPAWHVRALTEIAEYLTSHGFTPELPGLAVTVDQPAVSDAAPPGGSLPGDPLPGDSRPHGSLPGDPRPHGSRPGGALDGSSRPGGALDGGSLPGGSLDGGSRPGGALDGSSLPGREHPLPEPLAGLWREVGGASWTLGGAGMRLLGPAEVPTRRPALREWARLRLDGLRPAAAAAAAPALARLDVLVELADGTPVTVLDDRAADDGRVMAHLPDARQDFWWEKSLSWLLATRFLGIFVEAVLATAPVTAQLRYGQPLRPEAERRAFELRVPGTPARAWSIFADPGLGVVSTRSGKPGALGTVRVENFTDEAKAAARAAKLIAAKLADGYVELS</sequence>
<feature type="compositionally biased region" description="Gly residues" evidence="1">
    <location>
        <begin position="1190"/>
        <end position="1211"/>
    </location>
</feature>
<name>A0A841C1T9_9ACTN</name>
<dbReference type="EMBL" id="JACHMN010000003">
    <property type="protein sequence ID" value="MBB5873895.1"/>
    <property type="molecule type" value="Genomic_DNA"/>
</dbReference>
<feature type="compositionally biased region" description="Low complexity" evidence="1">
    <location>
        <begin position="1142"/>
        <end position="1159"/>
    </location>
</feature>
<feature type="region of interest" description="Disordered" evidence="1">
    <location>
        <begin position="1139"/>
        <end position="1226"/>
    </location>
</feature>
<dbReference type="GO" id="GO:0003677">
    <property type="term" value="F:DNA binding"/>
    <property type="evidence" value="ECO:0007669"/>
    <property type="project" value="UniProtKB-KW"/>
</dbReference>
<evidence type="ECO:0000313" key="3">
    <source>
        <dbReference type="Proteomes" id="UP000587527"/>
    </source>
</evidence>